<accession>A0A1V6PFT1</accession>
<evidence type="ECO:0000313" key="1">
    <source>
        <dbReference type="EMBL" id="OQD75587.1"/>
    </source>
</evidence>
<protein>
    <submittedName>
        <fullName evidence="1">Uncharacterized protein</fullName>
    </submittedName>
</protein>
<gene>
    <name evidence="1" type="ORF">PENDEC_c006G01031</name>
</gene>
<dbReference type="STRING" id="69771.A0A1V6PFT1"/>
<name>A0A1V6PFT1_PENDC</name>
<reference evidence="2" key="1">
    <citation type="journal article" date="2017" name="Nat. Microbiol.">
        <title>Global analysis of biosynthetic gene clusters reveals vast potential of secondary metabolite production in Penicillium species.</title>
        <authorList>
            <person name="Nielsen J.C."/>
            <person name="Grijseels S."/>
            <person name="Prigent S."/>
            <person name="Ji B."/>
            <person name="Dainat J."/>
            <person name="Nielsen K.F."/>
            <person name="Frisvad J.C."/>
            <person name="Workman M."/>
            <person name="Nielsen J."/>
        </authorList>
    </citation>
    <scope>NUCLEOTIDE SEQUENCE [LARGE SCALE GENOMIC DNA]</scope>
    <source>
        <strain evidence="2">IBT 11843</strain>
    </source>
</reference>
<keyword evidence="2" id="KW-1185">Reference proteome</keyword>
<evidence type="ECO:0000313" key="2">
    <source>
        <dbReference type="Proteomes" id="UP000191522"/>
    </source>
</evidence>
<dbReference type="EMBL" id="MDYL01000006">
    <property type="protein sequence ID" value="OQD75587.1"/>
    <property type="molecule type" value="Genomic_DNA"/>
</dbReference>
<organism evidence="1 2">
    <name type="scientific">Penicillium decumbens</name>
    <dbReference type="NCBI Taxonomy" id="69771"/>
    <lineage>
        <taxon>Eukaryota</taxon>
        <taxon>Fungi</taxon>
        <taxon>Dikarya</taxon>
        <taxon>Ascomycota</taxon>
        <taxon>Pezizomycotina</taxon>
        <taxon>Eurotiomycetes</taxon>
        <taxon>Eurotiomycetidae</taxon>
        <taxon>Eurotiales</taxon>
        <taxon>Aspergillaceae</taxon>
        <taxon>Penicillium</taxon>
    </lineage>
</organism>
<dbReference type="AlphaFoldDB" id="A0A1V6PFT1"/>
<dbReference type="OMA" id="LAPWDIN"/>
<dbReference type="OrthoDB" id="5054768at2759"/>
<sequence length="299" mass="33472">MSLKMDFITGYYNGTTRIEFTPFGGLSSDDINEGEFVSCPKLRGKTITADYNTLLAITEPGEYNRGNNPINAYLTIWDPKFNFSSLPATETMADMPINYALLSANPMYYFNDILYVKDNYNFTLTETKEAPYNLSSTLSKYYGDGLLAFNMDSCDSKDTVAWDGYLINQYWWNDIGYSHPYPNPVLNLQFDGRTANMTIDGYFFATPEPTGGRTFNPVAYQARGKVEISFFGNIDSYHSDILVNDSAIPTWKRTVGFNNNTLNVGDTSTSGALAQQFAAWVVAGPVLISLVNLCMEFTM</sequence>
<dbReference type="Proteomes" id="UP000191522">
    <property type="component" value="Unassembled WGS sequence"/>
</dbReference>
<proteinExistence type="predicted"/>
<comment type="caution">
    <text evidence="1">The sequence shown here is derived from an EMBL/GenBank/DDBJ whole genome shotgun (WGS) entry which is preliminary data.</text>
</comment>